<feature type="domain" description="Transcription factor zinc-finger" evidence="1">
    <location>
        <begin position="2"/>
        <end position="43"/>
    </location>
</feature>
<dbReference type="Pfam" id="PF13453">
    <property type="entry name" value="Zn_ribbon_TFIIB"/>
    <property type="match status" value="1"/>
</dbReference>
<reference evidence="2" key="1">
    <citation type="submission" date="2020-01" db="EMBL/GenBank/DDBJ databases">
        <authorList>
            <person name="Meier V. D."/>
            <person name="Meier V D."/>
        </authorList>
    </citation>
    <scope>NUCLEOTIDE SEQUENCE</scope>
    <source>
        <strain evidence="2">HLG_WM_MAG_09</strain>
    </source>
</reference>
<accession>A0A6S6TZZ9</accession>
<sequence length="182" mass="21098">MKCPNCTDSKLTPFFLEGLFRAHTCGECGGNWLLLDDYLRWKEHNPEYTFSQDASFEAEDSRKALLCPESGAIMSKYRIAHDSEHRLDYSAAVGGVWLDKGEWEYLKEKGLAGSLNRVFTMQWQKALKDDSIKSTFTEVYCERFGEESYEKVKELREWLNSHPRKADLRAYLLANDPYSAEK</sequence>
<proteinExistence type="predicted"/>
<protein>
    <recommendedName>
        <fullName evidence="1">Transcription factor zinc-finger domain-containing protein</fullName>
    </recommendedName>
</protein>
<dbReference type="EMBL" id="CACVAT010000455">
    <property type="protein sequence ID" value="CAA6827995.1"/>
    <property type="molecule type" value="Genomic_DNA"/>
</dbReference>
<gene>
    <name evidence="2" type="ORF">HELGO_WM49489</name>
</gene>
<name>A0A6S6TZZ9_9GAMM</name>
<evidence type="ECO:0000313" key="2">
    <source>
        <dbReference type="EMBL" id="CAA6827995.1"/>
    </source>
</evidence>
<dbReference type="InterPro" id="IPR027392">
    <property type="entry name" value="TF_Znf"/>
</dbReference>
<evidence type="ECO:0000259" key="1">
    <source>
        <dbReference type="Pfam" id="PF13453"/>
    </source>
</evidence>
<dbReference type="AlphaFoldDB" id="A0A6S6TZZ9"/>
<organism evidence="2">
    <name type="scientific">uncultured Thiotrichaceae bacterium</name>
    <dbReference type="NCBI Taxonomy" id="298394"/>
    <lineage>
        <taxon>Bacteria</taxon>
        <taxon>Pseudomonadati</taxon>
        <taxon>Pseudomonadota</taxon>
        <taxon>Gammaproteobacteria</taxon>
        <taxon>Thiotrichales</taxon>
        <taxon>Thiotrichaceae</taxon>
        <taxon>environmental samples</taxon>
    </lineage>
</organism>